<accession>A0A7J8JWH8</accession>
<evidence type="ECO:0000313" key="1">
    <source>
        <dbReference type="EMBL" id="KAF6500861.1"/>
    </source>
</evidence>
<gene>
    <name evidence="1" type="ORF">HJG59_007896</name>
</gene>
<evidence type="ECO:0000313" key="2">
    <source>
        <dbReference type="Proteomes" id="UP000550707"/>
    </source>
</evidence>
<comment type="caution">
    <text evidence="1">The sequence shown here is derived from an EMBL/GenBank/DDBJ whole genome shotgun (WGS) entry which is preliminary data.</text>
</comment>
<dbReference type="EMBL" id="JACASF010000001">
    <property type="protein sequence ID" value="KAF6500861.1"/>
    <property type="molecule type" value="Genomic_DNA"/>
</dbReference>
<keyword evidence="2" id="KW-1185">Reference proteome</keyword>
<protein>
    <submittedName>
        <fullName evidence="1">Uncharacterized protein</fullName>
    </submittedName>
</protein>
<dbReference type="Proteomes" id="UP000550707">
    <property type="component" value="Unassembled WGS sequence"/>
</dbReference>
<dbReference type="AlphaFoldDB" id="A0A7J8JWH8"/>
<dbReference type="InParanoid" id="A0A7J8JWH8"/>
<name>A0A7J8JWH8_MOLMO</name>
<proteinExistence type="predicted"/>
<reference evidence="1 2" key="1">
    <citation type="journal article" date="2020" name="Nature">
        <title>Six reference-quality genomes reveal evolution of bat adaptations.</title>
        <authorList>
            <person name="Jebb D."/>
            <person name="Huang Z."/>
            <person name="Pippel M."/>
            <person name="Hughes G.M."/>
            <person name="Lavrichenko K."/>
            <person name="Devanna P."/>
            <person name="Winkler S."/>
            <person name="Jermiin L.S."/>
            <person name="Skirmuntt E.C."/>
            <person name="Katzourakis A."/>
            <person name="Burkitt-Gray L."/>
            <person name="Ray D.A."/>
            <person name="Sullivan K.A.M."/>
            <person name="Roscito J.G."/>
            <person name="Kirilenko B.M."/>
            <person name="Davalos L.M."/>
            <person name="Corthals A.P."/>
            <person name="Power M.L."/>
            <person name="Jones G."/>
            <person name="Ransome R.D."/>
            <person name="Dechmann D.K.N."/>
            <person name="Locatelli A.G."/>
            <person name="Puechmaille S.J."/>
            <person name="Fedrigo O."/>
            <person name="Jarvis E.D."/>
            <person name="Hiller M."/>
            <person name="Vernes S.C."/>
            <person name="Myers E.W."/>
            <person name="Teeling E.C."/>
        </authorList>
    </citation>
    <scope>NUCLEOTIDE SEQUENCE [LARGE SCALE GENOMIC DNA]</scope>
    <source>
        <strain evidence="1">MMolMol1</strain>
        <tissue evidence="1">Muscle</tissue>
    </source>
</reference>
<sequence>MLHRSSDYHQTLSLLMLLRFHSKPPVSFMFRVVICDTCVLLALEGSPPEARGSTGVCKNRIAPYPMHSSPSARCSGLPCAGTAGLPWETLPRRLTKSVRGTWCLLLHTGSGWDCIHSRTDLTFLSTSCMSHAS</sequence>
<organism evidence="1 2">
    <name type="scientific">Molossus molossus</name>
    <name type="common">Pallas' mastiff bat</name>
    <name type="synonym">Vespertilio molossus</name>
    <dbReference type="NCBI Taxonomy" id="27622"/>
    <lineage>
        <taxon>Eukaryota</taxon>
        <taxon>Metazoa</taxon>
        <taxon>Chordata</taxon>
        <taxon>Craniata</taxon>
        <taxon>Vertebrata</taxon>
        <taxon>Euteleostomi</taxon>
        <taxon>Mammalia</taxon>
        <taxon>Eutheria</taxon>
        <taxon>Laurasiatheria</taxon>
        <taxon>Chiroptera</taxon>
        <taxon>Yangochiroptera</taxon>
        <taxon>Molossidae</taxon>
        <taxon>Molossus</taxon>
    </lineage>
</organism>